<dbReference type="GO" id="GO:0160147">
    <property type="term" value="F:tRNA pseudouridine(38-40) synthase activity"/>
    <property type="evidence" value="ECO:0007669"/>
    <property type="project" value="UniProtKB-EC"/>
</dbReference>
<dbReference type="CDD" id="cd02570">
    <property type="entry name" value="PseudoU_synth_EcTruA"/>
    <property type="match status" value="1"/>
</dbReference>
<dbReference type="InterPro" id="IPR020095">
    <property type="entry name" value="PsdUridine_synth_TruA_C"/>
</dbReference>
<evidence type="ECO:0000256" key="2">
    <source>
        <dbReference type="ARBA" id="ARBA00022694"/>
    </source>
</evidence>
<dbReference type="PANTHER" id="PTHR11142:SF0">
    <property type="entry name" value="TRNA PSEUDOURIDINE SYNTHASE-LIKE 1"/>
    <property type="match status" value="1"/>
</dbReference>
<dbReference type="PIRSF" id="PIRSF001430">
    <property type="entry name" value="tRNA_psdUrid_synth"/>
    <property type="match status" value="1"/>
</dbReference>
<dbReference type="SUPFAM" id="SSF55120">
    <property type="entry name" value="Pseudouridine synthase"/>
    <property type="match status" value="1"/>
</dbReference>
<feature type="domain" description="Pseudouridine synthase I TruA alpha/beta" evidence="6">
    <location>
        <begin position="144"/>
        <end position="245"/>
    </location>
</feature>
<dbReference type="HAMAP" id="MF_00171">
    <property type="entry name" value="TruA"/>
    <property type="match status" value="1"/>
</dbReference>
<feature type="binding site" evidence="4">
    <location>
        <position position="111"/>
    </location>
    <ligand>
        <name>substrate</name>
    </ligand>
</feature>
<evidence type="ECO:0000256" key="4">
    <source>
        <dbReference type="HAMAP-Rule" id="MF_00171"/>
    </source>
</evidence>
<dbReference type="NCBIfam" id="TIGR00071">
    <property type="entry name" value="hisT_truA"/>
    <property type="match status" value="1"/>
</dbReference>
<comment type="similarity">
    <text evidence="1 4 5">Belongs to the tRNA pseudouridine synthase TruA family.</text>
</comment>
<keyword evidence="8" id="KW-1185">Reference proteome</keyword>
<name>A0ABW3P0E1_9SPHN</name>
<dbReference type="EC" id="5.4.99.12" evidence="4"/>
<comment type="catalytic activity">
    <reaction evidence="4 5">
        <text>uridine(38/39/40) in tRNA = pseudouridine(38/39/40) in tRNA</text>
        <dbReference type="Rhea" id="RHEA:22376"/>
        <dbReference type="Rhea" id="RHEA-COMP:10085"/>
        <dbReference type="Rhea" id="RHEA-COMP:10087"/>
        <dbReference type="ChEBI" id="CHEBI:65314"/>
        <dbReference type="ChEBI" id="CHEBI:65315"/>
        <dbReference type="EC" id="5.4.99.12"/>
    </reaction>
</comment>
<dbReference type="InterPro" id="IPR020103">
    <property type="entry name" value="PsdUridine_synth_cat_dom_sf"/>
</dbReference>
<organism evidence="7 8">
    <name type="scientific">Sphingobium olei</name>
    <dbReference type="NCBI Taxonomy" id="420955"/>
    <lineage>
        <taxon>Bacteria</taxon>
        <taxon>Pseudomonadati</taxon>
        <taxon>Pseudomonadota</taxon>
        <taxon>Alphaproteobacteria</taxon>
        <taxon>Sphingomonadales</taxon>
        <taxon>Sphingomonadaceae</taxon>
        <taxon>Sphingobium</taxon>
    </lineage>
</organism>
<proteinExistence type="inferred from homology"/>
<reference evidence="8" key="1">
    <citation type="journal article" date="2019" name="Int. J. Syst. Evol. Microbiol.">
        <title>The Global Catalogue of Microorganisms (GCM) 10K type strain sequencing project: providing services to taxonomists for standard genome sequencing and annotation.</title>
        <authorList>
            <consortium name="The Broad Institute Genomics Platform"/>
            <consortium name="The Broad Institute Genome Sequencing Center for Infectious Disease"/>
            <person name="Wu L."/>
            <person name="Ma J."/>
        </authorList>
    </citation>
    <scope>NUCLEOTIDE SEQUENCE [LARGE SCALE GENOMIC DNA]</scope>
    <source>
        <strain evidence="8">CCUG 54329</strain>
    </source>
</reference>
<dbReference type="EMBL" id="JBHTLS010000125">
    <property type="protein sequence ID" value="MFD1105479.1"/>
    <property type="molecule type" value="Genomic_DNA"/>
</dbReference>
<dbReference type="Pfam" id="PF01416">
    <property type="entry name" value="PseudoU_synth_1"/>
    <property type="match status" value="2"/>
</dbReference>
<dbReference type="PANTHER" id="PTHR11142">
    <property type="entry name" value="PSEUDOURIDYLATE SYNTHASE"/>
    <property type="match status" value="1"/>
</dbReference>
<dbReference type="InterPro" id="IPR001406">
    <property type="entry name" value="PsdUridine_synth_TruA"/>
</dbReference>
<dbReference type="Proteomes" id="UP001597203">
    <property type="component" value="Unassembled WGS sequence"/>
</dbReference>
<evidence type="ECO:0000259" key="6">
    <source>
        <dbReference type="Pfam" id="PF01416"/>
    </source>
</evidence>
<sequence length="254" mass="27916">MTRFAFTVEYDGRPFMGWQRQAHGPSVQQAIETAIHAVTGETAVVHAAGRTDAGVHGIAMRAHADVEKPIAPFRLMEALNARLRPDPVAILDCAVVPDDWHARFSCVGRSYVYRIVNRRAPLTFEQGLAWRVIQPLDTQAMHDAAQLLVGLHDFTTFRSAHCQSASPVKTLDRLDVAREGDRIAIHAAARSFLHHQVRSMVGCLAMVGMGRWTAQDLRAALEAKDRAALGLNAPPDGLYFLRAAYADADTATRT</sequence>
<dbReference type="InterPro" id="IPR020094">
    <property type="entry name" value="TruA/RsuA/RluB/E/F_N"/>
</dbReference>
<comment type="caution">
    <text evidence="7">The sequence shown here is derived from an EMBL/GenBank/DDBJ whole genome shotgun (WGS) entry which is preliminary data.</text>
</comment>
<dbReference type="InterPro" id="IPR020097">
    <property type="entry name" value="PsdUridine_synth_TruA_a/b_dom"/>
</dbReference>
<comment type="caution">
    <text evidence="4">Lacks conserved residue(s) required for the propagation of feature annotation.</text>
</comment>
<evidence type="ECO:0000313" key="8">
    <source>
        <dbReference type="Proteomes" id="UP001597203"/>
    </source>
</evidence>
<keyword evidence="3 4" id="KW-0413">Isomerase</keyword>
<comment type="function">
    <text evidence="4">Formation of pseudouridine at positions 38, 39 and 40 in the anticodon stem and loop of transfer RNAs.</text>
</comment>
<protein>
    <recommendedName>
        <fullName evidence="4">tRNA pseudouridine synthase A</fullName>
        <ecNumber evidence="4">5.4.99.12</ecNumber>
    </recommendedName>
    <alternativeName>
        <fullName evidence="4">tRNA pseudouridine(38-40) synthase</fullName>
    </alternativeName>
    <alternativeName>
        <fullName evidence="4">tRNA pseudouridylate synthase I</fullName>
    </alternativeName>
    <alternativeName>
        <fullName evidence="4">tRNA-uridine isomerase I</fullName>
    </alternativeName>
</protein>
<evidence type="ECO:0000256" key="5">
    <source>
        <dbReference type="RuleBase" id="RU003792"/>
    </source>
</evidence>
<keyword evidence="2 4" id="KW-0819">tRNA processing</keyword>
<dbReference type="RefSeq" id="WP_380911283.1">
    <property type="nucleotide sequence ID" value="NZ_JBHTLS010000125.1"/>
</dbReference>
<gene>
    <name evidence="4 7" type="primary">truA</name>
    <name evidence="7" type="ORF">ACFQ24_11440</name>
</gene>
<comment type="subunit">
    <text evidence="4">Homodimer.</text>
</comment>
<dbReference type="Gene3D" id="3.30.70.660">
    <property type="entry name" value="Pseudouridine synthase I, catalytic domain, C-terminal subdomain"/>
    <property type="match status" value="1"/>
</dbReference>
<feature type="active site" description="Nucleophile" evidence="4">
    <location>
        <position position="52"/>
    </location>
</feature>
<accession>A0ABW3P0E1</accession>
<evidence type="ECO:0000256" key="3">
    <source>
        <dbReference type="ARBA" id="ARBA00023235"/>
    </source>
</evidence>
<feature type="domain" description="Pseudouridine synthase I TruA alpha/beta" evidence="6">
    <location>
        <begin position="8"/>
        <end position="104"/>
    </location>
</feature>
<dbReference type="Gene3D" id="3.30.70.580">
    <property type="entry name" value="Pseudouridine synthase I, catalytic domain, N-terminal subdomain"/>
    <property type="match status" value="1"/>
</dbReference>
<evidence type="ECO:0000256" key="1">
    <source>
        <dbReference type="ARBA" id="ARBA00009375"/>
    </source>
</evidence>
<evidence type="ECO:0000313" key="7">
    <source>
        <dbReference type="EMBL" id="MFD1105479.1"/>
    </source>
</evidence>